<gene>
    <name evidence="1" type="ORF">UFOVP308_19</name>
</gene>
<evidence type="ECO:0000313" key="1">
    <source>
        <dbReference type="EMBL" id="CAB4136558.1"/>
    </source>
</evidence>
<name>A0A6J5LQJ9_9CAUD</name>
<reference evidence="1" key="1">
    <citation type="submission" date="2020-04" db="EMBL/GenBank/DDBJ databases">
        <authorList>
            <person name="Chiriac C."/>
            <person name="Salcher M."/>
            <person name="Ghai R."/>
            <person name="Kavagutti S V."/>
        </authorList>
    </citation>
    <scope>NUCLEOTIDE SEQUENCE</scope>
</reference>
<accession>A0A6J5LQJ9</accession>
<proteinExistence type="predicted"/>
<dbReference type="EMBL" id="LR796319">
    <property type="protein sequence ID" value="CAB4136558.1"/>
    <property type="molecule type" value="Genomic_DNA"/>
</dbReference>
<protein>
    <submittedName>
        <fullName evidence="1">Uncharacterized protein</fullName>
    </submittedName>
</protein>
<sequence>MPNIPTPEQAELFALSVKKWQQVLSLGDWRIEKGSKPAKQAMASVEFTPNARLAVYRLGDFGAEKITPESIDRTALHELLHIFLHDLMVVSQDPKSSDDEIEMQEHRVINLLENLLFRNSNGGC</sequence>
<organism evidence="1">
    <name type="scientific">uncultured Caudovirales phage</name>
    <dbReference type="NCBI Taxonomy" id="2100421"/>
    <lineage>
        <taxon>Viruses</taxon>
        <taxon>Duplodnaviria</taxon>
        <taxon>Heunggongvirae</taxon>
        <taxon>Uroviricota</taxon>
        <taxon>Caudoviricetes</taxon>
        <taxon>Peduoviridae</taxon>
        <taxon>Maltschvirus</taxon>
        <taxon>Maltschvirus maltsch</taxon>
    </lineage>
</organism>